<dbReference type="Gene3D" id="3.90.550.10">
    <property type="entry name" value="Spore Coat Polysaccharide Biosynthesis Protein SpsA, Chain A"/>
    <property type="match status" value="1"/>
</dbReference>
<dbReference type="EMBL" id="CP001715">
    <property type="protein sequence ID" value="ACV34189.1"/>
    <property type="molecule type" value="Genomic_DNA"/>
</dbReference>
<dbReference type="PANTHER" id="PTHR43179">
    <property type="entry name" value="RHAMNOSYLTRANSFERASE WBBL"/>
    <property type="match status" value="1"/>
</dbReference>
<dbReference type="GO" id="GO:0016757">
    <property type="term" value="F:glycosyltransferase activity"/>
    <property type="evidence" value="ECO:0007669"/>
    <property type="project" value="UniProtKB-KW"/>
</dbReference>
<protein>
    <submittedName>
        <fullName evidence="4">Glycosyl transferase family 2</fullName>
    </submittedName>
</protein>
<comment type="similarity">
    <text evidence="1">Belongs to the glycosyltransferase 2 family.</text>
</comment>
<dbReference type="CAZy" id="GT2">
    <property type="family name" value="Glycosyltransferase Family 2"/>
</dbReference>
<dbReference type="InterPro" id="IPR029044">
    <property type="entry name" value="Nucleotide-diphossugar_trans"/>
</dbReference>
<keyword evidence="2" id="KW-0328">Glycosyltransferase</keyword>
<organism evidence="4">
    <name type="scientific">Accumulibacter regalis</name>
    <dbReference type="NCBI Taxonomy" id="522306"/>
    <lineage>
        <taxon>Bacteria</taxon>
        <taxon>Pseudomonadati</taxon>
        <taxon>Pseudomonadota</taxon>
        <taxon>Betaproteobacteria</taxon>
        <taxon>Candidatus Accumulibacter</taxon>
    </lineage>
</organism>
<dbReference type="eggNOG" id="COG1216">
    <property type="taxonomic scope" value="Bacteria"/>
</dbReference>
<dbReference type="PANTHER" id="PTHR43179:SF12">
    <property type="entry name" value="GALACTOFURANOSYLTRANSFERASE GLFT2"/>
    <property type="match status" value="1"/>
</dbReference>
<dbReference type="SUPFAM" id="SSF53448">
    <property type="entry name" value="Nucleotide-diphospho-sugar transferases"/>
    <property type="match status" value="1"/>
</dbReference>
<evidence type="ECO:0000256" key="1">
    <source>
        <dbReference type="ARBA" id="ARBA00006739"/>
    </source>
</evidence>
<dbReference type="KEGG" id="app:CAP2UW1_0850"/>
<dbReference type="HOGENOM" id="CLU_023845_4_1_4"/>
<gene>
    <name evidence="4" type="ordered locus">CAP2UW1_0850</name>
</gene>
<dbReference type="CDD" id="cd04186">
    <property type="entry name" value="GT_2_like_c"/>
    <property type="match status" value="1"/>
</dbReference>
<accession>C7RNQ3</accession>
<evidence type="ECO:0000313" key="4">
    <source>
        <dbReference type="EMBL" id="ACV34189.1"/>
    </source>
</evidence>
<dbReference type="OrthoDB" id="9771846at2"/>
<evidence type="ECO:0000256" key="2">
    <source>
        <dbReference type="ARBA" id="ARBA00022676"/>
    </source>
</evidence>
<name>C7RNQ3_ACCRE</name>
<sequence length="351" mass="39311">MSSIIGRSDSPRVWVVLVNWNGWRDTIECLESVFRLDYANLRVLVCDNASADASIENIRRWAGGEMPFERPQCPLARLSWPPISKPVSCHVLRADEILDTSGTESSLVLVGTGGNLGFAAGNNVGIRIALSDPDCAFVWLLNNDTVVEADCLAQMVSTAISDPSIGVTGSLNCYYSRPEIVQALGGGWFKYRTVRGGLYGHEIRRSELTPTLIRKAESSLDWVSGSSMLVSRNFLEQVGSMEERYFLYYEEIDWAQRSQGRFIHAFAHAAVLYHKAGSATQEQCESEFAIFTLYRARFRLYRTFFPSWRPGCHLRTLFECAFALIKGRRVRAKAIFAACVDDLRNSDCKGT</sequence>
<evidence type="ECO:0000256" key="3">
    <source>
        <dbReference type="ARBA" id="ARBA00022679"/>
    </source>
</evidence>
<reference evidence="4" key="2">
    <citation type="submission" date="2009-09" db="EMBL/GenBank/DDBJ databases">
        <title>Complete sequence of chromosome of Candidatus Accumulibacter phosphatis clade IIA str. UW-1.</title>
        <authorList>
            <consortium name="US DOE Joint Genome Institute"/>
            <person name="Martin H.G."/>
            <person name="Ivanova N."/>
            <person name="Kunin V."/>
            <person name="Warnecke F."/>
            <person name="Barry K."/>
            <person name="He S."/>
            <person name="Salamov A."/>
            <person name="Szeto E."/>
            <person name="Dalin E."/>
            <person name="Pangilinan J.L."/>
            <person name="Lapidus A."/>
            <person name="Lowry S."/>
            <person name="Kyrpides N.C."/>
            <person name="McMahon K.D."/>
            <person name="Hugenholtz P."/>
        </authorList>
    </citation>
    <scope>NUCLEOTIDE SEQUENCE [LARGE SCALE GENOMIC DNA]</scope>
    <source>
        <strain evidence="4">UW-1</strain>
    </source>
</reference>
<reference evidence="4" key="1">
    <citation type="submission" date="2009-08" db="EMBL/GenBank/DDBJ databases">
        <authorList>
            <consortium name="US DOE Joint Genome Institute"/>
            <person name="Lucas S."/>
            <person name="Copeland A."/>
            <person name="Lapidus A."/>
            <person name="Glavina del Rio T."/>
            <person name="Dalin E."/>
            <person name="Tice H."/>
            <person name="Bruce D."/>
            <person name="Barry K."/>
            <person name="Pitluck S."/>
            <person name="Lowry S."/>
            <person name="Larimer F."/>
            <person name="Land M."/>
            <person name="Hauser L."/>
            <person name="Kyrpides N."/>
            <person name="Ivanova N."/>
            <person name="McMahon K.D."/>
            <person name="Hugenholtz P."/>
        </authorList>
    </citation>
    <scope>NUCLEOTIDE SEQUENCE</scope>
    <source>
        <strain evidence="4">UW-1</strain>
    </source>
</reference>
<dbReference type="AlphaFoldDB" id="C7RNQ3"/>
<proteinExistence type="inferred from homology"/>
<keyword evidence="3 4" id="KW-0808">Transferase</keyword>
<dbReference type="STRING" id="522306.CAP2UW1_0850"/>